<accession>A0A0D2ALU3</accession>
<dbReference type="Proteomes" id="UP000053259">
    <property type="component" value="Unassembled WGS sequence"/>
</dbReference>
<feature type="compositionally biased region" description="Low complexity" evidence="1">
    <location>
        <begin position="111"/>
        <end position="123"/>
    </location>
</feature>
<organism evidence="2 3">
    <name type="scientific">Verruconis gallopava</name>
    <dbReference type="NCBI Taxonomy" id="253628"/>
    <lineage>
        <taxon>Eukaryota</taxon>
        <taxon>Fungi</taxon>
        <taxon>Dikarya</taxon>
        <taxon>Ascomycota</taxon>
        <taxon>Pezizomycotina</taxon>
        <taxon>Dothideomycetes</taxon>
        <taxon>Pleosporomycetidae</taxon>
        <taxon>Venturiales</taxon>
        <taxon>Sympoventuriaceae</taxon>
        <taxon>Verruconis</taxon>
    </lineage>
</organism>
<evidence type="ECO:0000313" key="3">
    <source>
        <dbReference type="Proteomes" id="UP000053259"/>
    </source>
</evidence>
<gene>
    <name evidence="2" type="ORF">PV09_01668</name>
</gene>
<protein>
    <submittedName>
        <fullName evidence="2">Uncharacterized protein</fullName>
    </submittedName>
</protein>
<dbReference type="STRING" id="253628.A0A0D2ALU3"/>
<feature type="compositionally biased region" description="Polar residues" evidence="1">
    <location>
        <begin position="36"/>
        <end position="48"/>
    </location>
</feature>
<dbReference type="InParanoid" id="A0A0D2ALU3"/>
<dbReference type="RefSeq" id="XP_016217607.1">
    <property type="nucleotide sequence ID" value="XM_016354595.1"/>
</dbReference>
<feature type="region of interest" description="Disordered" evidence="1">
    <location>
        <begin position="35"/>
        <end position="65"/>
    </location>
</feature>
<name>A0A0D2ALU3_9PEZI</name>
<sequence>MSAIYFGSSFVRASHRSVTSSQVCTRCATRYIHHQGSLQKQADGANSETRTTPARPATKRQSSQLAGRIIQGLRRAAPGGFAKKSDPPLQDSSSEPRSFPSTPTTKDGIDVSTSSTVQQRVSTIARKQPRAYEQKQDQSKIAERGNEFEHYITRTDGSKVPAIVATLQESDNPAAEIKASQKARDLPLVTRFLKGKVVRFANEEEKQRVLKLAKEQVNKHLRGKEDVKLAPLPKVYLEELNQKAIAGKYEPIQGVHGNSPRQQIMSHLKTTLQFNGSYSASQKRSLMEFVEKMWPTQKPGTAARA</sequence>
<feature type="compositionally biased region" description="Basic and acidic residues" evidence="1">
    <location>
        <begin position="130"/>
        <end position="144"/>
    </location>
</feature>
<dbReference type="GeneID" id="27309641"/>
<feature type="compositionally biased region" description="Polar residues" evidence="1">
    <location>
        <begin position="90"/>
        <end position="105"/>
    </location>
</feature>
<dbReference type="VEuPathDB" id="FungiDB:PV09_01668"/>
<evidence type="ECO:0000313" key="2">
    <source>
        <dbReference type="EMBL" id="KIW07738.1"/>
    </source>
</evidence>
<keyword evidence="3" id="KW-1185">Reference proteome</keyword>
<reference evidence="2 3" key="1">
    <citation type="submission" date="2015-01" db="EMBL/GenBank/DDBJ databases">
        <title>The Genome Sequence of Ochroconis gallopava CBS43764.</title>
        <authorList>
            <consortium name="The Broad Institute Genomics Platform"/>
            <person name="Cuomo C."/>
            <person name="de Hoog S."/>
            <person name="Gorbushina A."/>
            <person name="Stielow B."/>
            <person name="Teixiera M."/>
            <person name="Abouelleil A."/>
            <person name="Chapman S.B."/>
            <person name="Priest M."/>
            <person name="Young S.K."/>
            <person name="Wortman J."/>
            <person name="Nusbaum C."/>
            <person name="Birren B."/>
        </authorList>
    </citation>
    <scope>NUCLEOTIDE SEQUENCE [LARGE SCALE GENOMIC DNA]</scope>
    <source>
        <strain evidence="2 3">CBS 43764</strain>
    </source>
</reference>
<dbReference type="AlphaFoldDB" id="A0A0D2ALU3"/>
<dbReference type="EMBL" id="KN847532">
    <property type="protein sequence ID" value="KIW07738.1"/>
    <property type="molecule type" value="Genomic_DNA"/>
</dbReference>
<evidence type="ECO:0000256" key="1">
    <source>
        <dbReference type="SAM" id="MobiDB-lite"/>
    </source>
</evidence>
<dbReference type="OrthoDB" id="3944681at2759"/>
<proteinExistence type="predicted"/>
<feature type="region of interest" description="Disordered" evidence="1">
    <location>
        <begin position="77"/>
        <end position="144"/>
    </location>
</feature>
<dbReference type="HOGENOM" id="CLU_912773_0_0_1"/>